<protein>
    <submittedName>
        <fullName evidence="1">Uncharacterized protein</fullName>
    </submittedName>
</protein>
<dbReference type="RefSeq" id="WP_127344077.1">
    <property type="nucleotide sequence ID" value="NZ_RJJX01000015.1"/>
</dbReference>
<organism evidence="1 2">
    <name type="scientific">Ancylomarina longa</name>
    <dbReference type="NCBI Taxonomy" id="2487017"/>
    <lineage>
        <taxon>Bacteria</taxon>
        <taxon>Pseudomonadati</taxon>
        <taxon>Bacteroidota</taxon>
        <taxon>Bacteroidia</taxon>
        <taxon>Marinilabiliales</taxon>
        <taxon>Marinifilaceae</taxon>
        <taxon>Ancylomarina</taxon>
    </lineage>
</organism>
<evidence type="ECO:0000313" key="1">
    <source>
        <dbReference type="EMBL" id="RUT77772.1"/>
    </source>
</evidence>
<dbReference type="AlphaFoldDB" id="A0A434ATK8"/>
<dbReference type="OrthoDB" id="1092628at2"/>
<proteinExistence type="predicted"/>
<evidence type="ECO:0000313" key="2">
    <source>
        <dbReference type="Proteomes" id="UP000282985"/>
    </source>
</evidence>
<gene>
    <name evidence="1" type="ORF">DLK05_11240</name>
</gene>
<keyword evidence="2" id="KW-1185">Reference proteome</keyword>
<dbReference type="Proteomes" id="UP000282985">
    <property type="component" value="Unassembled WGS sequence"/>
</dbReference>
<reference evidence="1 2" key="1">
    <citation type="submission" date="2018-11" db="EMBL/GenBank/DDBJ databases">
        <title>Parancylomarina longa gen. nov., sp. nov., isolated from sediments of southern Okinawa.</title>
        <authorList>
            <person name="Fu T."/>
        </authorList>
    </citation>
    <scope>NUCLEOTIDE SEQUENCE [LARGE SCALE GENOMIC DNA]</scope>
    <source>
        <strain evidence="1 2">T3-2 S1-C</strain>
    </source>
</reference>
<sequence length="604" mass="70683">MLDTVIKIGKLYREALNAHKYHEQINHAWKDVEALRKKKDKDGNVIDTVFYELPVIDKGNTFEFNFENLKEIEDEDKQKQIYYLNFKTSKKDAEKRYLFGDIVYSHFIDNKNKLNEFGNYRLFGKWENKSSFEGAEPLNAFIKSDNIKKFRYAYRNKKEQFEMLIKSKQSIVLHFTFNTHPWYKLPNIVEDVDSIILFYKPKGKNESLVGYLEDKLDKDFIDNNNLSAKLTLNKYLYKTLGGVTPGFSEVYSYKNKVFTIDNVISLMYATQVYQDPIIRINQIGIIALPHSDKITSEEIVSFFNREQKSISTQARKEETIVLESDDIFAPLTENLFADTVKFDIIFSSIPKSPSGVFSDLIEISNIEKSLLKQVHEHILSQKAKILNRTNKAFPNTKKPFAFSVRYSFLKILGDVTKDKKKYQSHLLKVLPQLYSNTYYQDPILLPAFIEKVEYNIREGGQLFNILKYDFYFLMNIQKNNNLMKITETKSYDLGKNLGIMANRFAAWRDDCPIKSFEKSYVGNLSRRITSIEELVKFSGFLNEKLTIHGFMSKSKYIYIKDAYSSLVETINNFEGEKYNRHNCALGFFESYYGKRVSNTEQQIN</sequence>
<comment type="caution">
    <text evidence="1">The sequence shown here is derived from an EMBL/GenBank/DDBJ whole genome shotgun (WGS) entry which is preliminary data.</text>
</comment>
<name>A0A434ATK8_9BACT</name>
<accession>A0A434ATK8</accession>
<dbReference type="EMBL" id="RJJX01000015">
    <property type="protein sequence ID" value="RUT77772.1"/>
    <property type="molecule type" value="Genomic_DNA"/>
</dbReference>